<keyword evidence="1" id="KW-0472">Membrane</keyword>
<keyword evidence="3" id="KW-1185">Reference proteome</keyword>
<dbReference type="RefSeq" id="WP_138788857.1">
    <property type="nucleotide sequence ID" value="NZ_JBHTGQ010000010.1"/>
</dbReference>
<keyword evidence="1" id="KW-0812">Transmembrane</keyword>
<evidence type="ECO:0000256" key="1">
    <source>
        <dbReference type="SAM" id="Phobius"/>
    </source>
</evidence>
<feature type="transmembrane region" description="Helical" evidence="1">
    <location>
        <begin position="7"/>
        <end position="27"/>
    </location>
</feature>
<accession>A0ABW2V3T0</accession>
<protein>
    <submittedName>
        <fullName evidence="2">DUF4383 domain-containing protein</fullName>
    </submittedName>
</protein>
<dbReference type="Proteomes" id="UP001596528">
    <property type="component" value="Unassembled WGS sequence"/>
</dbReference>
<gene>
    <name evidence="2" type="ORF">ACFQWB_04675</name>
</gene>
<comment type="caution">
    <text evidence="2">The sequence shown here is derived from an EMBL/GenBank/DDBJ whole genome shotgun (WGS) entry which is preliminary data.</text>
</comment>
<feature type="transmembrane region" description="Helical" evidence="1">
    <location>
        <begin position="63"/>
        <end position="86"/>
    </location>
</feature>
<sequence>MAKLAARVIGAFFLMLGIVGLFTEHAFGMHFDWLHTTMHLLIGGWGLWASVQESASQSFNRLLGVFVLALGALGFFTGNLFGLMHLEMVENLIHLAVGAAATYVGFVLTPTATVRKTRSGRVLQ</sequence>
<dbReference type="Pfam" id="PF14325">
    <property type="entry name" value="DUF4383"/>
    <property type="match status" value="1"/>
</dbReference>
<feature type="transmembrane region" description="Helical" evidence="1">
    <location>
        <begin position="92"/>
        <end position="114"/>
    </location>
</feature>
<dbReference type="EMBL" id="JBHTGQ010000010">
    <property type="protein sequence ID" value="MFC7749237.1"/>
    <property type="molecule type" value="Genomic_DNA"/>
</dbReference>
<feature type="transmembrane region" description="Helical" evidence="1">
    <location>
        <begin position="33"/>
        <end position="51"/>
    </location>
</feature>
<evidence type="ECO:0000313" key="2">
    <source>
        <dbReference type="EMBL" id="MFC7749237.1"/>
    </source>
</evidence>
<proteinExistence type="predicted"/>
<reference evidence="3" key="1">
    <citation type="journal article" date="2019" name="Int. J. Syst. Evol. Microbiol.">
        <title>The Global Catalogue of Microorganisms (GCM) 10K type strain sequencing project: providing services to taxonomists for standard genome sequencing and annotation.</title>
        <authorList>
            <consortium name="The Broad Institute Genomics Platform"/>
            <consortium name="The Broad Institute Genome Sequencing Center for Infectious Disease"/>
            <person name="Wu L."/>
            <person name="Ma J."/>
        </authorList>
    </citation>
    <scope>NUCLEOTIDE SEQUENCE [LARGE SCALE GENOMIC DNA]</scope>
    <source>
        <strain evidence="3">JCM 18657</strain>
    </source>
</reference>
<organism evidence="2 3">
    <name type="scientific">Paenibacillus thermoaerophilus</name>
    <dbReference type="NCBI Taxonomy" id="1215385"/>
    <lineage>
        <taxon>Bacteria</taxon>
        <taxon>Bacillati</taxon>
        <taxon>Bacillota</taxon>
        <taxon>Bacilli</taxon>
        <taxon>Bacillales</taxon>
        <taxon>Paenibacillaceae</taxon>
        <taxon>Paenibacillus</taxon>
    </lineage>
</organism>
<evidence type="ECO:0000313" key="3">
    <source>
        <dbReference type="Proteomes" id="UP001596528"/>
    </source>
</evidence>
<keyword evidence="1" id="KW-1133">Transmembrane helix</keyword>
<name>A0ABW2V3T0_9BACL</name>